<feature type="repeat" description="Solcar" evidence="8">
    <location>
        <begin position="184"/>
        <end position="267"/>
    </location>
</feature>
<feature type="transmembrane region" description="Helical" evidence="10">
    <location>
        <begin position="56"/>
        <end position="77"/>
    </location>
</feature>
<dbReference type="AlphaFoldDB" id="A0AAF0ATM5"/>
<feature type="repeat" description="Solcar" evidence="8">
    <location>
        <begin position="1"/>
        <end position="84"/>
    </location>
</feature>
<evidence type="ECO:0000256" key="8">
    <source>
        <dbReference type="PROSITE-ProRule" id="PRU00282"/>
    </source>
</evidence>
<evidence type="ECO:0000256" key="9">
    <source>
        <dbReference type="RuleBase" id="RU000488"/>
    </source>
</evidence>
<evidence type="ECO:0000313" key="11">
    <source>
        <dbReference type="EMBL" id="WBW70578.1"/>
    </source>
</evidence>
<evidence type="ECO:0000256" key="5">
    <source>
        <dbReference type="ARBA" id="ARBA00022737"/>
    </source>
</evidence>
<dbReference type="KEGG" id="som:SOMG_01271"/>
<keyword evidence="3 9" id="KW-0813">Transport</keyword>
<evidence type="ECO:0000256" key="1">
    <source>
        <dbReference type="ARBA" id="ARBA00004141"/>
    </source>
</evidence>
<protein>
    <submittedName>
        <fullName evidence="11">Mitochondrial carrier, FAD Flx1</fullName>
    </submittedName>
</protein>
<evidence type="ECO:0000256" key="10">
    <source>
        <dbReference type="SAM" id="Phobius"/>
    </source>
</evidence>
<sequence>MDQAIAGLSAGICSTLVMHPLDLAKVQMQASSNPKGISLLHVLRDNLKYTGSIRSLYHGLGVNTLGSAISWGTYFYVYGFTKSLFLGAPSSEPIPITAMQTLISSAFAGCIVAALTNPMWVVKSRILSRTADQSNPFYVLYQLLRKEGVRGCYAGFTPSLLGVSQGALQFMAYEKLKIWHKGQPSNVDYLIISAASKVFAAINMYPLLVVRTRLQVFHPGLSTLDMFKTIWNVEGPLAFYKGFQPHLLRVIPQTCITFLVYEQVGSHFKSRASL</sequence>
<dbReference type="Pfam" id="PF00153">
    <property type="entry name" value="Mito_carr"/>
    <property type="match status" value="3"/>
</dbReference>
<dbReference type="PANTHER" id="PTHR45683">
    <property type="entry name" value="MITOCHONDRIAL NICOTINAMIDE ADENINE DINUCLEOTIDE TRANSPORTER 1-RELATED-RELATED"/>
    <property type="match status" value="1"/>
</dbReference>
<keyword evidence="6 10" id="KW-1133">Transmembrane helix</keyword>
<evidence type="ECO:0000256" key="7">
    <source>
        <dbReference type="ARBA" id="ARBA00023136"/>
    </source>
</evidence>
<accession>A0AAF0ATM5</accession>
<feature type="repeat" description="Solcar" evidence="8">
    <location>
        <begin position="96"/>
        <end position="179"/>
    </location>
</feature>
<keyword evidence="5" id="KW-0677">Repeat</keyword>
<dbReference type="Gene3D" id="1.50.40.10">
    <property type="entry name" value="Mitochondrial carrier domain"/>
    <property type="match status" value="1"/>
</dbReference>
<keyword evidence="12" id="KW-1185">Reference proteome</keyword>
<gene>
    <name evidence="11" type="primary">flx1</name>
    <name evidence="11" type="ORF">SOMG_01271</name>
</gene>
<dbReference type="InterPro" id="IPR018108">
    <property type="entry name" value="MCP_transmembrane"/>
</dbReference>
<dbReference type="InterPro" id="IPR023395">
    <property type="entry name" value="MCP_dom_sf"/>
</dbReference>
<dbReference type="GO" id="GO:0055085">
    <property type="term" value="P:transmembrane transport"/>
    <property type="evidence" value="ECO:0007669"/>
    <property type="project" value="InterPro"/>
</dbReference>
<feature type="transmembrane region" description="Helical" evidence="10">
    <location>
        <begin position="97"/>
        <end position="120"/>
    </location>
</feature>
<dbReference type="SUPFAM" id="SSF103506">
    <property type="entry name" value="Mitochondrial carrier"/>
    <property type="match status" value="1"/>
</dbReference>
<organism evidence="11 12">
    <name type="scientific">Schizosaccharomyces osmophilus</name>
    <dbReference type="NCBI Taxonomy" id="2545709"/>
    <lineage>
        <taxon>Eukaryota</taxon>
        <taxon>Fungi</taxon>
        <taxon>Dikarya</taxon>
        <taxon>Ascomycota</taxon>
        <taxon>Taphrinomycotina</taxon>
        <taxon>Schizosaccharomycetes</taxon>
        <taxon>Schizosaccharomycetales</taxon>
        <taxon>Schizosaccharomycetaceae</taxon>
        <taxon>Schizosaccharomyces</taxon>
    </lineage>
</organism>
<evidence type="ECO:0000313" key="12">
    <source>
        <dbReference type="Proteomes" id="UP001212411"/>
    </source>
</evidence>
<evidence type="ECO:0000256" key="6">
    <source>
        <dbReference type="ARBA" id="ARBA00022989"/>
    </source>
</evidence>
<evidence type="ECO:0000256" key="3">
    <source>
        <dbReference type="ARBA" id="ARBA00022448"/>
    </source>
</evidence>
<proteinExistence type="inferred from homology"/>
<comment type="similarity">
    <text evidence="2 9">Belongs to the mitochondrial carrier (TC 2.A.29) family.</text>
</comment>
<reference evidence="11 12" key="1">
    <citation type="journal article" date="2023" name="G3 (Bethesda)">
        <title>A high-quality reference genome for the fission yeast Schizosaccharomyces osmophilus.</title>
        <authorList>
            <person name="Jia G.S."/>
            <person name="Zhang W.C."/>
            <person name="Liang Y."/>
            <person name="Liu X.H."/>
            <person name="Rhind N."/>
            <person name="Pidoux A."/>
            <person name="Brysch-Herzberg M."/>
            <person name="Du L.L."/>
        </authorList>
    </citation>
    <scope>NUCLEOTIDE SEQUENCE [LARGE SCALE GENOMIC DNA]</scope>
    <source>
        <strain evidence="11 12">CBS 15793</strain>
    </source>
</reference>
<dbReference type="PROSITE" id="PS50920">
    <property type="entry name" value="SOLCAR"/>
    <property type="match status" value="3"/>
</dbReference>
<comment type="subcellular location">
    <subcellularLocation>
        <location evidence="1">Membrane</location>
        <topology evidence="1">Multi-pass membrane protein</topology>
    </subcellularLocation>
</comment>
<keyword evidence="7 8" id="KW-0472">Membrane</keyword>
<name>A0AAF0ATM5_9SCHI</name>
<dbReference type="InterPro" id="IPR044712">
    <property type="entry name" value="SLC25A32-like"/>
</dbReference>
<dbReference type="EMBL" id="CP115611">
    <property type="protein sequence ID" value="WBW70578.1"/>
    <property type="molecule type" value="Genomic_DNA"/>
</dbReference>
<evidence type="ECO:0000256" key="2">
    <source>
        <dbReference type="ARBA" id="ARBA00006375"/>
    </source>
</evidence>
<dbReference type="RefSeq" id="XP_056034821.1">
    <property type="nucleotide sequence ID" value="XM_056180064.1"/>
</dbReference>
<dbReference type="GO" id="GO:0016020">
    <property type="term" value="C:membrane"/>
    <property type="evidence" value="ECO:0007669"/>
    <property type="project" value="UniProtKB-SubCell"/>
</dbReference>
<evidence type="ECO:0000256" key="4">
    <source>
        <dbReference type="ARBA" id="ARBA00022692"/>
    </source>
</evidence>
<dbReference type="GO" id="GO:0006862">
    <property type="term" value="P:nucleotide transport"/>
    <property type="evidence" value="ECO:0007669"/>
    <property type="project" value="InterPro"/>
</dbReference>
<keyword evidence="4 8" id="KW-0812">Transmembrane</keyword>
<dbReference type="Proteomes" id="UP001212411">
    <property type="component" value="Chromosome 1"/>
</dbReference>
<dbReference type="GeneID" id="80874753"/>